<reference evidence="2" key="2">
    <citation type="submission" date="2024-10" db="UniProtKB">
        <authorList>
            <consortium name="EnsemblProtists"/>
        </authorList>
    </citation>
    <scope>IDENTIFICATION</scope>
</reference>
<feature type="region of interest" description="Disordered" evidence="1">
    <location>
        <begin position="53"/>
        <end position="128"/>
    </location>
</feature>
<proteinExistence type="predicted"/>
<keyword evidence="3" id="KW-1185">Reference proteome</keyword>
<dbReference type="Proteomes" id="UP000013827">
    <property type="component" value="Unassembled WGS sequence"/>
</dbReference>
<sequence>MTTLKRVDGSPGKEPPGWLGKKWDEKQQRYVVCRPDDLLKRYHGELLCTRGYSPLNDNERLRARPRAPPVGRPAGRSTARRPPVAAVGTPKPTPAARLPQPSGFQCHPYGNLPRDTNDGGPAVPDSFRPSNRRKRWIALATVLRLTFRGFCTLLSCAVKREA</sequence>
<dbReference type="GeneID" id="17273283"/>
<dbReference type="KEGG" id="ehx:EMIHUDRAFT_204681"/>
<dbReference type="PaxDb" id="2903-EOD27737"/>
<dbReference type="EnsemblProtists" id="EOD27737">
    <property type="protein sequence ID" value="EOD27737"/>
    <property type="gene ID" value="EMIHUDRAFT_204681"/>
</dbReference>
<dbReference type="RefSeq" id="XP_005780166.1">
    <property type="nucleotide sequence ID" value="XM_005780109.1"/>
</dbReference>
<reference evidence="3" key="1">
    <citation type="journal article" date="2013" name="Nature">
        <title>Pan genome of the phytoplankton Emiliania underpins its global distribution.</title>
        <authorList>
            <person name="Read B.A."/>
            <person name="Kegel J."/>
            <person name="Klute M.J."/>
            <person name="Kuo A."/>
            <person name="Lefebvre S.C."/>
            <person name="Maumus F."/>
            <person name="Mayer C."/>
            <person name="Miller J."/>
            <person name="Monier A."/>
            <person name="Salamov A."/>
            <person name="Young J."/>
            <person name="Aguilar M."/>
            <person name="Claverie J.M."/>
            <person name="Frickenhaus S."/>
            <person name="Gonzalez K."/>
            <person name="Herman E.K."/>
            <person name="Lin Y.C."/>
            <person name="Napier J."/>
            <person name="Ogata H."/>
            <person name="Sarno A.F."/>
            <person name="Shmutz J."/>
            <person name="Schroeder D."/>
            <person name="de Vargas C."/>
            <person name="Verret F."/>
            <person name="von Dassow P."/>
            <person name="Valentin K."/>
            <person name="Van de Peer Y."/>
            <person name="Wheeler G."/>
            <person name="Dacks J.B."/>
            <person name="Delwiche C.F."/>
            <person name="Dyhrman S.T."/>
            <person name="Glockner G."/>
            <person name="John U."/>
            <person name="Richards T."/>
            <person name="Worden A.Z."/>
            <person name="Zhang X."/>
            <person name="Grigoriev I.V."/>
            <person name="Allen A.E."/>
            <person name="Bidle K."/>
            <person name="Borodovsky M."/>
            <person name="Bowler C."/>
            <person name="Brownlee C."/>
            <person name="Cock J.M."/>
            <person name="Elias M."/>
            <person name="Gladyshev V.N."/>
            <person name="Groth M."/>
            <person name="Guda C."/>
            <person name="Hadaegh A."/>
            <person name="Iglesias-Rodriguez M.D."/>
            <person name="Jenkins J."/>
            <person name="Jones B.M."/>
            <person name="Lawson T."/>
            <person name="Leese F."/>
            <person name="Lindquist E."/>
            <person name="Lobanov A."/>
            <person name="Lomsadze A."/>
            <person name="Malik S.B."/>
            <person name="Marsh M.E."/>
            <person name="Mackinder L."/>
            <person name="Mock T."/>
            <person name="Mueller-Roeber B."/>
            <person name="Pagarete A."/>
            <person name="Parker M."/>
            <person name="Probert I."/>
            <person name="Quesneville H."/>
            <person name="Raines C."/>
            <person name="Rensing S.A."/>
            <person name="Riano-Pachon D.M."/>
            <person name="Richier S."/>
            <person name="Rokitta S."/>
            <person name="Shiraiwa Y."/>
            <person name="Soanes D.M."/>
            <person name="van der Giezen M."/>
            <person name="Wahlund T.M."/>
            <person name="Williams B."/>
            <person name="Wilson W."/>
            <person name="Wolfe G."/>
            <person name="Wurch L.L."/>
        </authorList>
    </citation>
    <scope>NUCLEOTIDE SEQUENCE</scope>
</reference>
<evidence type="ECO:0000256" key="1">
    <source>
        <dbReference type="SAM" id="MobiDB-lite"/>
    </source>
</evidence>
<protein>
    <submittedName>
        <fullName evidence="2">Uncharacterized protein</fullName>
    </submittedName>
</protein>
<accession>A0A0D3JW52</accession>
<dbReference type="AlphaFoldDB" id="A0A0D3JW52"/>
<dbReference type="HOGENOM" id="CLU_1638504_0_0_1"/>
<feature type="region of interest" description="Disordered" evidence="1">
    <location>
        <begin position="1"/>
        <end position="25"/>
    </location>
</feature>
<evidence type="ECO:0000313" key="3">
    <source>
        <dbReference type="Proteomes" id="UP000013827"/>
    </source>
</evidence>
<name>A0A0D3JW52_EMIH1</name>
<organism evidence="2 3">
    <name type="scientific">Emiliania huxleyi (strain CCMP1516)</name>
    <dbReference type="NCBI Taxonomy" id="280463"/>
    <lineage>
        <taxon>Eukaryota</taxon>
        <taxon>Haptista</taxon>
        <taxon>Haptophyta</taxon>
        <taxon>Prymnesiophyceae</taxon>
        <taxon>Isochrysidales</taxon>
        <taxon>Noelaerhabdaceae</taxon>
        <taxon>Emiliania</taxon>
    </lineage>
</organism>
<evidence type="ECO:0000313" key="2">
    <source>
        <dbReference type="EnsemblProtists" id="EOD27737"/>
    </source>
</evidence>